<evidence type="ECO:0000313" key="10">
    <source>
        <dbReference type="EMBL" id="CDR41802.1"/>
    </source>
</evidence>
<evidence type="ECO:0000259" key="9">
    <source>
        <dbReference type="SMART" id="SM00479"/>
    </source>
</evidence>
<evidence type="ECO:0000256" key="7">
    <source>
        <dbReference type="ARBA" id="ARBA00023242"/>
    </source>
</evidence>
<dbReference type="PANTHER" id="PTHR12801">
    <property type="entry name" value="RNA EXONUCLEASE REXO1 / RECO3 FAMILY MEMBER-RELATED"/>
    <property type="match status" value="1"/>
</dbReference>
<evidence type="ECO:0000256" key="3">
    <source>
        <dbReference type="ARBA" id="ARBA00022552"/>
    </source>
</evidence>
<evidence type="ECO:0000313" key="11">
    <source>
        <dbReference type="EMBL" id="ONH65336.1"/>
    </source>
</evidence>
<proteinExistence type="inferred from homology"/>
<dbReference type="GO" id="GO:0005634">
    <property type="term" value="C:nucleus"/>
    <property type="evidence" value="ECO:0007669"/>
    <property type="project" value="UniProtKB-SubCell"/>
</dbReference>
<dbReference type="GO" id="GO:0006364">
    <property type="term" value="P:rRNA processing"/>
    <property type="evidence" value="ECO:0007669"/>
    <property type="project" value="UniProtKB-KW"/>
</dbReference>
<evidence type="ECO:0000256" key="8">
    <source>
        <dbReference type="SAM" id="MobiDB-lite"/>
    </source>
</evidence>
<keyword evidence="5" id="KW-0378">Hydrolase</keyword>
<dbReference type="InterPro" id="IPR036397">
    <property type="entry name" value="RNaseH_sf"/>
</dbReference>
<dbReference type="OrthoDB" id="206335at2759"/>
<evidence type="ECO:0000256" key="4">
    <source>
        <dbReference type="ARBA" id="ARBA00022722"/>
    </source>
</evidence>
<name>A0A061AVX1_CYBFA</name>
<dbReference type="InterPro" id="IPR013520">
    <property type="entry name" value="Ribonucl_H"/>
</dbReference>
<dbReference type="SUPFAM" id="SSF53098">
    <property type="entry name" value="Ribonuclease H-like"/>
    <property type="match status" value="1"/>
</dbReference>
<reference evidence="12" key="2">
    <citation type="journal article" date="2017" name="Genome Announc.">
        <title>Genome sequences of Cyberlindnera fabianii 65, Pichia kudriavzevii 129, and Saccharomyces cerevisiae 131 isolated from fermented masau fruits in Zimbabwe.</title>
        <authorList>
            <person name="van Rijswijck I.M.H."/>
            <person name="Derks M.F.L."/>
            <person name="Abee T."/>
            <person name="de Ridder D."/>
            <person name="Smid E.J."/>
        </authorList>
    </citation>
    <scope>NUCLEOTIDE SEQUENCE [LARGE SCALE GENOMIC DNA]</scope>
    <source>
        <strain evidence="12">65</strain>
    </source>
</reference>
<dbReference type="EMBL" id="LK052893">
    <property type="protein sequence ID" value="CDR41802.1"/>
    <property type="molecule type" value="Genomic_DNA"/>
</dbReference>
<keyword evidence="7" id="KW-0539">Nucleus</keyword>
<dbReference type="VEuPathDB" id="FungiDB:BON22_4818"/>
<organism evidence="10">
    <name type="scientific">Cyberlindnera fabianii</name>
    <name type="common">Yeast</name>
    <name type="synonym">Hansenula fabianii</name>
    <dbReference type="NCBI Taxonomy" id="36022"/>
    <lineage>
        <taxon>Eukaryota</taxon>
        <taxon>Fungi</taxon>
        <taxon>Dikarya</taxon>
        <taxon>Ascomycota</taxon>
        <taxon>Saccharomycotina</taxon>
        <taxon>Saccharomycetes</taxon>
        <taxon>Phaffomycetales</taxon>
        <taxon>Phaffomycetaceae</taxon>
        <taxon>Cyberlindnera</taxon>
    </lineage>
</organism>
<comment type="similarity">
    <text evidence="2">Belongs to the REXO1/REXO3 family.</text>
</comment>
<keyword evidence="3" id="KW-0698">rRNA processing</keyword>
<sequence>MAGLDDVAKIDINTTLHDEEKTKRLISMAKRRRSSAASNPPTPLSIKRPPTKKKHLNPSIEIEKAVHPQKEFKFSTLRDLALYTLQVGDNCPKYIKVKNRAQINNVVLVTTPGLDALTHFGATDIPPSTDNITEGLPVLKENFQEFVRLTAPGDRESVYPLMKSLSMRPFTKSEKSRITKELKDKKLVLPDLKMTLEEMTLNGYPIHPMTDAVIAGETPEGWIDTKKFAHDGSHTFALDCEMCETASGKTLTRISVIDFDETVIMDEYVKPAEEITDYLTQYSGITREILEGVTTTLEDIQRKLLEIISTDDFLIGHSLENDLKVMRLRHPNIIDTSVVFEHPRGPPFKSSLKYLTRVYLQRSIQNGEHDSIEDSKACLDLVKLKLVEGGLLGKVVDGQSVFEDLMKLEKKAVFIDRTRVQPNQERYIQCANEDDIVDTIIKKVPTHHLVIGNLRSDKESLSELNSRLEKILSALPPKTIFIVASGSGEQTEMRKLALEKKAHPELWTTEDEEKLREITRTTRLGVGFFKII</sequence>
<dbReference type="GO" id="GO:0003676">
    <property type="term" value="F:nucleic acid binding"/>
    <property type="evidence" value="ECO:0007669"/>
    <property type="project" value="InterPro"/>
</dbReference>
<feature type="domain" description="Exonuclease" evidence="9">
    <location>
        <begin position="234"/>
        <end position="391"/>
    </location>
</feature>
<protein>
    <submittedName>
        <fullName evidence="10">CYFA0S08e00188g1_1</fullName>
    </submittedName>
    <submittedName>
        <fullName evidence="11">RNA exonuclease 1</fullName>
    </submittedName>
</protein>
<evidence type="ECO:0000256" key="5">
    <source>
        <dbReference type="ARBA" id="ARBA00022801"/>
    </source>
</evidence>
<accession>A0A061AVX1</accession>
<dbReference type="EMBL" id="MPUK01000012">
    <property type="protein sequence ID" value="ONH65336.1"/>
    <property type="molecule type" value="Genomic_DNA"/>
</dbReference>
<dbReference type="SMART" id="SM00479">
    <property type="entry name" value="EXOIII"/>
    <property type="match status" value="1"/>
</dbReference>
<feature type="region of interest" description="Disordered" evidence="8">
    <location>
        <begin position="21"/>
        <end position="56"/>
    </location>
</feature>
<dbReference type="STRING" id="36022.A0A061AVX1"/>
<gene>
    <name evidence="11" type="ORF">BON22_4818</name>
    <name evidence="10" type="ORF">CYFA0S_08e00188g</name>
</gene>
<dbReference type="PANTHER" id="PTHR12801:SF115">
    <property type="entry name" value="FI18136P1-RELATED"/>
    <property type="match status" value="1"/>
</dbReference>
<reference evidence="10" key="1">
    <citation type="journal article" date="2014" name="Genome Announc.">
        <title>Genome sequence of the yeast Cyberlindnera fabianii (Hansenula fabianii).</title>
        <authorList>
            <person name="Freel K.C."/>
            <person name="Sarilar V."/>
            <person name="Neuveglise C."/>
            <person name="Devillers H."/>
            <person name="Friedrich A."/>
            <person name="Schacherer J."/>
        </authorList>
    </citation>
    <scope>NUCLEOTIDE SEQUENCE</scope>
    <source>
        <strain evidence="10">YJS4271</strain>
    </source>
</reference>
<dbReference type="Pfam" id="PF00929">
    <property type="entry name" value="RNase_T"/>
    <property type="match status" value="1"/>
</dbReference>
<reference evidence="11" key="3">
    <citation type="submission" date="2017-01" db="EMBL/GenBank/DDBJ databases">
        <authorList>
            <person name="Mah S.A."/>
            <person name="Swanson W.J."/>
            <person name="Moy G.W."/>
            <person name="Vacquier V.D."/>
        </authorList>
    </citation>
    <scope>NUCLEOTIDE SEQUENCE [LARGE SCALE GENOMIC DNA]</scope>
    <source>
        <strain evidence="11">65</strain>
    </source>
</reference>
<evidence type="ECO:0000313" key="12">
    <source>
        <dbReference type="Proteomes" id="UP000189513"/>
    </source>
</evidence>
<dbReference type="FunFam" id="3.30.420.10:FF:000019">
    <property type="entry name" value="RNA exonuclease NEF-sp"/>
    <property type="match status" value="1"/>
</dbReference>
<dbReference type="AlphaFoldDB" id="A0A061AVX1"/>
<dbReference type="Proteomes" id="UP000189513">
    <property type="component" value="Unassembled WGS sequence"/>
</dbReference>
<comment type="subcellular location">
    <subcellularLocation>
        <location evidence="1">Nucleus</location>
    </subcellularLocation>
</comment>
<dbReference type="CDD" id="cd06145">
    <property type="entry name" value="REX1_like"/>
    <property type="match status" value="1"/>
</dbReference>
<keyword evidence="12" id="KW-1185">Reference proteome</keyword>
<dbReference type="OMA" id="HKAGPPF"/>
<evidence type="ECO:0000256" key="6">
    <source>
        <dbReference type="ARBA" id="ARBA00022839"/>
    </source>
</evidence>
<keyword evidence="6 11" id="KW-0269">Exonuclease</keyword>
<dbReference type="InterPro" id="IPR047021">
    <property type="entry name" value="REXO1/3/4-like"/>
</dbReference>
<dbReference type="Gene3D" id="3.30.420.10">
    <property type="entry name" value="Ribonuclease H-like superfamily/Ribonuclease H"/>
    <property type="match status" value="1"/>
</dbReference>
<evidence type="ECO:0000256" key="2">
    <source>
        <dbReference type="ARBA" id="ARBA00006357"/>
    </source>
</evidence>
<dbReference type="GO" id="GO:0004527">
    <property type="term" value="F:exonuclease activity"/>
    <property type="evidence" value="ECO:0007669"/>
    <property type="project" value="UniProtKB-KW"/>
</dbReference>
<evidence type="ECO:0000256" key="1">
    <source>
        <dbReference type="ARBA" id="ARBA00004123"/>
    </source>
</evidence>
<keyword evidence="4" id="KW-0540">Nuclease</keyword>
<dbReference type="InterPro" id="IPR012337">
    <property type="entry name" value="RNaseH-like_sf"/>
</dbReference>
<dbReference type="InterPro" id="IPR034922">
    <property type="entry name" value="REX1-like_exo"/>
</dbReference>